<comment type="caution">
    <text evidence="1">The sequence shown here is derived from an EMBL/GenBank/DDBJ whole genome shotgun (WGS) entry which is preliminary data.</text>
</comment>
<dbReference type="AlphaFoldDB" id="A0A9P5WWY2"/>
<dbReference type="OrthoDB" id="3067625at2759"/>
<accession>A0A9P5WWY2</accession>
<keyword evidence="2" id="KW-1185">Reference proteome</keyword>
<evidence type="ECO:0000313" key="1">
    <source>
        <dbReference type="EMBL" id="KAF9440598.1"/>
    </source>
</evidence>
<sequence length="150" mass="16396">MGMRPWQDIQPLFQAATTITGAGFLRCCKFTTTCLSFHPSISDPNHIQLELPASKTDPFCKGVSILIAKAPTPLDNTCPYSGHSFCQGTTSTAAAVRYADHEIQLLGRWHSDAFKLYIDVPKDRILSLSSCLHVATSQSLILNPPALHLV</sequence>
<proteinExistence type="predicted"/>
<gene>
    <name evidence="1" type="ORF">P691DRAFT_793181</name>
</gene>
<reference evidence="1" key="1">
    <citation type="submission" date="2020-11" db="EMBL/GenBank/DDBJ databases">
        <authorList>
            <consortium name="DOE Joint Genome Institute"/>
            <person name="Ahrendt S."/>
            <person name="Riley R."/>
            <person name="Andreopoulos W."/>
            <person name="Labutti K."/>
            <person name="Pangilinan J."/>
            <person name="Ruiz-Duenas F.J."/>
            <person name="Barrasa J.M."/>
            <person name="Sanchez-Garcia M."/>
            <person name="Camarero S."/>
            <person name="Miyauchi S."/>
            <person name="Serrano A."/>
            <person name="Linde D."/>
            <person name="Babiker R."/>
            <person name="Drula E."/>
            <person name="Ayuso-Fernandez I."/>
            <person name="Pacheco R."/>
            <person name="Padilla G."/>
            <person name="Ferreira P."/>
            <person name="Barriuso J."/>
            <person name="Kellner H."/>
            <person name="Castanera R."/>
            <person name="Alfaro M."/>
            <person name="Ramirez L."/>
            <person name="Pisabarro A.G."/>
            <person name="Kuo A."/>
            <person name="Tritt A."/>
            <person name="Lipzen A."/>
            <person name="He G."/>
            <person name="Yan M."/>
            <person name="Ng V."/>
            <person name="Cullen D."/>
            <person name="Martin F."/>
            <person name="Rosso M.-N."/>
            <person name="Henrissat B."/>
            <person name="Hibbett D."/>
            <person name="Martinez A.T."/>
            <person name="Grigoriev I.V."/>
        </authorList>
    </citation>
    <scope>NUCLEOTIDE SEQUENCE</scope>
    <source>
        <strain evidence="1">MF-IS2</strain>
    </source>
</reference>
<dbReference type="Proteomes" id="UP000807342">
    <property type="component" value="Unassembled WGS sequence"/>
</dbReference>
<protein>
    <submittedName>
        <fullName evidence="1">Uncharacterized protein</fullName>
    </submittedName>
</protein>
<evidence type="ECO:0000313" key="2">
    <source>
        <dbReference type="Proteomes" id="UP000807342"/>
    </source>
</evidence>
<dbReference type="PANTHER" id="PTHR34605">
    <property type="entry name" value="PHAGE_INTEGRASE DOMAIN-CONTAINING PROTEIN"/>
    <property type="match status" value="1"/>
</dbReference>
<organism evidence="1 2">
    <name type="scientific">Macrolepiota fuliginosa MF-IS2</name>
    <dbReference type="NCBI Taxonomy" id="1400762"/>
    <lineage>
        <taxon>Eukaryota</taxon>
        <taxon>Fungi</taxon>
        <taxon>Dikarya</taxon>
        <taxon>Basidiomycota</taxon>
        <taxon>Agaricomycotina</taxon>
        <taxon>Agaricomycetes</taxon>
        <taxon>Agaricomycetidae</taxon>
        <taxon>Agaricales</taxon>
        <taxon>Agaricineae</taxon>
        <taxon>Agaricaceae</taxon>
        <taxon>Macrolepiota</taxon>
    </lineage>
</organism>
<dbReference type="EMBL" id="MU152404">
    <property type="protein sequence ID" value="KAF9440598.1"/>
    <property type="molecule type" value="Genomic_DNA"/>
</dbReference>
<name>A0A9P5WWY2_9AGAR</name>
<dbReference type="PANTHER" id="PTHR34605:SF3">
    <property type="entry name" value="P CELL-TYPE AGGLUTINATION PROTEIN MAP4-LIKE-RELATED"/>
    <property type="match status" value="1"/>
</dbReference>
<dbReference type="InterPro" id="IPR052925">
    <property type="entry name" value="Phage_Integrase-like_Recomb"/>
</dbReference>